<sequence length="1862" mass="214951">MLEYYIQIIESFKKHQISILLRTIREKIIDFIESEHFTSQAQDFFRDIAGCRLMLMPSNPIKESINPQISVAYILTNDNKLYYFNRAQQEPLIEIPISSENYHALKNALAIKSLNEEHTSKIVTNALSQEQLDVISKYSRHEHIANCRLFFIPAVPKVTDFDQYTHKAYILTADNKLYYFNRLLSPSIKEVPIALQDYEALKANFELDSGEATSQVNEIIHSLSLAQLSIITKHSGHQHKENDPPIPFTDFTSQPRQVVQLKEVINALYHAELAFRDLESVNLRDGKNRLLDTGTLYYHTIEHGYMACYILTHLDLQTQQVFSQEIALILKLLAQVQKYAADYGDKASIKIAEFVENYPISYTAGNIAGIAIDQMQPSTGNVDYNFLAQFSAVLPRYIQQLTEYIHKYTNQITDLEPTLDKQKINELEDNAIKLLQAINDAQSNTFLFTFKGISYLHIIQHVTTLALSTIEQMGHMSEATQDVIRDNLSTLKYNLFVELFALVDKVEDEALLTPGTLSMPLMQVVIPFYQKIIQYASKPVDFAVKGKELLTLEDQKFIDLRIDKIQQRINSAEKQLFKSQEIQNAFNAFFSILENHKGYKRITDLPDEIKKELNSHYIYIQSYFEKVDVDLHNEILRGLQTSAGGRFNQVRNLYFQLRGHTTDHLEKIINLKPNLYDSIKSDIATYKFHIEFNRQLINSVRNHADLALYPIELSDKDINCAKPVVFSSDPDSQLSASPTEAIAAAQPTSQTILNTKTISKSQSVLELLNFNEIAAIKLKSTVGIEYGLKAEGRAIIITEPEALTAEQTLDLLEYYQTEKARIIAAKEKFNLFLNTLSDGNSLIEKENKKELSRWYSEFQPYFLRIFLTDKKLNIRHLDKLITANLTSSSTSQPAEARIGINKWNFRYPTPLFNSTLDDAMTFCTKRIEVYQELSNKKLKEETKKKVLQPNYTYGNRAHYLLKHTNYSKAVSEFRQAIFNLTELFTDPLRVELKAAASGVPFPEVEMQDGLWAQSKQVLSIKQIYNSLYHLEQICLQLEELNDKSYQSIYVKHVVEAYNHIDEIYKAAKSLYEDPYLRLLAEDIIEKASKIQQVFLTQSEAYTVDPESVTNVKGQVKQNSIWYTLQAFLLIPSHIKALSKQQTISPEELKETQEHTKEITLKIERIIAKSNSYFKLLLETPTMYGLFKELKQKLTDFTTTTHQSVVDNIREINTVHFTDILVETDKWEDRLGLKPGLLSGPMQEILSEFYRGLVEPLGFTSDNYFDLITDLTPFIKRKEACKKVAAAAQSKINENDFNKNYKVLSALVQSISTYHNFTTGPIPPAEPFTINFIKDKIIEDSLAIKSFLKEQNNSNTLKDNQLLLDKLKDCIDISRLAKLIKLINTYNTLNKAPLYGLSERSNLLNIPPNQNNEDELQQVIQLKQQIINTYKKITKNLTAQKQLTYDLSPSLTDTEILQLNTKSLWQILAKQLPIMKSVFSYYKGIYATYKVTEETAKKKEAYIEKLAADQDILNEKIKQDYIQREINKRVQIIINQQTDLINLNGEYNSALEKDLLSEDFQSALAKQVYNETDIKLAIKVRLLARAQAFKIANLDKYARLDYVLTTITDFQLYLRKSDDAYNRRISIFEDDTSLTIKKAQINNLLKLAQKNQLNDTVDKCFEKIRDYISFEYKENDENLLIAKQIKINNLLTLAQKSLEYDNTEDYLAKIRLHMNIVFKDKQSLTLQKKQIEYLLEVTQRKLQNVSVEKRFAKICNHVDTGAFRADMLTYRRFEHISFNWLVNCFLSLLKALHLYKPTSLKRFEQINDAVSDKPRHMPRYGFFTESAREQQRYDLPFKFNFGREEPPSDIELTEGILVPPLAT</sequence>
<keyword evidence="2" id="KW-1185">Reference proteome</keyword>
<reference evidence="1 2" key="1">
    <citation type="submission" date="2018-06" db="EMBL/GenBank/DDBJ databases">
        <authorList>
            <consortium name="Pathogen Informatics"/>
            <person name="Doyle S."/>
        </authorList>
    </citation>
    <scope>NUCLEOTIDE SEQUENCE [LARGE SCALE GENOMIC DNA]</scope>
    <source>
        <strain evidence="1 2">NCTC13316</strain>
    </source>
</reference>
<organism evidence="1 2">
    <name type="scientific">Legionella busanensis</name>
    <dbReference type="NCBI Taxonomy" id="190655"/>
    <lineage>
        <taxon>Bacteria</taxon>
        <taxon>Pseudomonadati</taxon>
        <taxon>Pseudomonadota</taxon>
        <taxon>Gammaproteobacteria</taxon>
        <taxon>Legionellales</taxon>
        <taxon>Legionellaceae</taxon>
        <taxon>Legionella</taxon>
    </lineage>
</organism>
<dbReference type="OrthoDB" id="5647347at2"/>
<name>A0A378JPS5_9GAMM</name>
<protein>
    <submittedName>
        <fullName evidence="1">SdhA, GRIP coiled-coil protein GCC185</fullName>
    </submittedName>
</protein>
<dbReference type="RefSeq" id="WP_115332241.1">
    <property type="nucleotide sequence ID" value="NZ_CAAAHP010000003.1"/>
</dbReference>
<dbReference type="EMBL" id="UGOD01000001">
    <property type="protein sequence ID" value="STX52711.1"/>
    <property type="molecule type" value="Genomic_DNA"/>
</dbReference>
<dbReference type="Proteomes" id="UP000254794">
    <property type="component" value="Unassembled WGS sequence"/>
</dbReference>
<accession>A0A378JPS5</accession>
<gene>
    <name evidence="1" type="ORF">NCTC13316_02834</name>
</gene>
<evidence type="ECO:0000313" key="1">
    <source>
        <dbReference type="EMBL" id="STX52711.1"/>
    </source>
</evidence>
<evidence type="ECO:0000313" key="2">
    <source>
        <dbReference type="Proteomes" id="UP000254794"/>
    </source>
</evidence>
<proteinExistence type="predicted"/>